<gene>
    <name evidence="2" type="ORF">HPB52_001571</name>
</gene>
<protein>
    <recommendedName>
        <fullName evidence="4">Retrotransposon gag domain-containing protein</fullName>
    </recommendedName>
</protein>
<evidence type="ECO:0008006" key="4">
    <source>
        <dbReference type="Google" id="ProtNLM"/>
    </source>
</evidence>
<reference evidence="2" key="1">
    <citation type="journal article" date="2020" name="Cell">
        <title>Large-Scale Comparative Analyses of Tick Genomes Elucidate Their Genetic Diversity and Vector Capacities.</title>
        <authorList>
            <consortium name="Tick Genome and Microbiome Consortium (TIGMIC)"/>
            <person name="Jia N."/>
            <person name="Wang J."/>
            <person name="Shi W."/>
            <person name="Du L."/>
            <person name="Sun Y."/>
            <person name="Zhan W."/>
            <person name="Jiang J.F."/>
            <person name="Wang Q."/>
            <person name="Zhang B."/>
            <person name="Ji P."/>
            <person name="Bell-Sakyi L."/>
            <person name="Cui X.M."/>
            <person name="Yuan T.T."/>
            <person name="Jiang B.G."/>
            <person name="Yang W.F."/>
            <person name="Lam T.T."/>
            <person name="Chang Q.C."/>
            <person name="Ding S.J."/>
            <person name="Wang X.J."/>
            <person name="Zhu J.G."/>
            <person name="Ruan X.D."/>
            <person name="Zhao L."/>
            <person name="Wei J.T."/>
            <person name="Ye R.Z."/>
            <person name="Que T.C."/>
            <person name="Du C.H."/>
            <person name="Zhou Y.H."/>
            <person name="Cheng J.X."/>
            <person name="Dai P.F."/>
            <person name="Guo W.B."/>
            <person name="Han X.H."/>
            <person name="Huang E.J."/>
            <person name="Li L.F."/>
            <person name="Wei W."/>
            <person name="Gao Y.C."/>
            <person name="Liu J.Z."/>
            <person name="Shao H.Z."/>
            <person name="Wang X."/>
            <person name="Wang C.C."/>
            <person name="Yang T.C."/>
            <person name="Huo Q.B."/>
            <person name="Li W."/>
            <person name="Chen H.Y."/>
            <person name="Chen S.E."/>
            <person name="Zhou L.G."/>
            <person name="Ni X.B."/>
            <person name="Tian J.H."/>
            <person name="Sheng Y."/>
            <person name="Liu T."/>
            <person name="Pan Y.S."/>
            <person name="Xia L.Y."/>
            <person name="Li J."/>
            <person name="Zhao F."/>
            <person name="Cao W.C."/>
        </authorList>
    </citation>
    <scope>NUCLEOTIDE SEQUENCE</scope>
    <source>
        <strain evidence="2">Rsan-2018</strain>
    </source>
</reference>
<keyword evidence="3" id="KW-1185">Reference proteome</keyword>
<dbReference type="EMBL" id="JABSTV010001253">
    <property type="protein sequence ID" value="KAH7942789.1"/>
    <property type="molecule type" value="Genomic_DNA"/>
</dbReference>
<feature type="compositionally biased region" description="Polar residues" evidence="1">
    <location>
        <begin position="87"/>
        <end position="101"/>
    </location>
</feature>
<sequence length="221" mass="24569">MATDHTEVKNSTLIADEAAFGTNELKLTTPQGIFEDSISPTRLTRTDAIENRTMPNENANGTTELAMLNTTLQMMARLLERQLGTPPGTSNDNVTSAPLQITTTPDLTGTLPTYSGTESDNFAQWKTAVESMRERCAWTEAATMSAGISRLRGRAAAWHQTTGHQYAGWTSWVTALKTEFDKPLLFCQWVAYVDTRAQRENETMLFTTCDLQLFTTCDVER</sequence>
<reference evidence="2" key="2">
    <citation type="submission" date="2021-09" db="EMBL/GenBank/DDBJ databases">
        <authorList>
            <person name="Jia N."/>
            <person name="Wang J."/>
            <person name="Shi W."/>
            <person name="Du L."/>
            <person name="Sun Y."/>
            <person name="Zhan W."/>
            <person name="Jiang J."/>
            <person name="Wang Q."/>
            <person name="Zhang B."/>
            <person name="Ji P."/>
            <person name="Sakyi L.B."/>
            <person name="Cui X."/>
            <person name="Yuan T."/>
            <person name="Jiang B."/>
            <person name="Yang W."/>
            <person name="Lam T.T.-Y."/>
            <person name="Chang Q."/>
            <person name="Ding S."/>
            <person name="Wang X."/>
            <person name="Zhu J."/>
            <person name="Ruan X."/>
            <person name="Zhao L."/>
            <person name="Wei J."/>
            <person name="Que T."/>
            <person name="Du C."/>
            <person name="Cheng J."/>
            <person name="Dai P."/>
            <person name="Han X."/>
            <person name="Huang E."/>
            <person name="Gao Y."/>
            <person name="Liu J."/>
            <person name="Shao H."/>
            <person name="Ye R."/>
            <person name="Li L."/>
            <person name="Wei W."/>
            <person name="Wang X."/>
            <person name="Wang C."/>
            <person name="Huo Q."/>
            <person name="Li W."/>
            <person name="Guo W."/>
            <person name="Chen H."/>
            <person name="Chen S."/>
            <person name="Zhou L."/>
            <person name="Zhou L."/>
            <person name="Ni X."/>
            <person name="Tian J."/>
            <person name="Zhou Y."/>
            <person name="Sheng Y."/>
            <person name="Liu T."/>
            <person name="Pan Y."/>
            <person name="Xia L."/>
            <person name="Li J."/>
            <person name="Zhao F."/>
            <person name="Cao W."/>
        </authorList>
    </citation>
    <scope>NUCLEOTIDE SEQUENCE</scope>
    <source>
        <strain evidence="2">Rsan-2018</strain>
        <tissue evidence="2">Larvae</tissue>
    </source>
</reference>
<feature type="region of interest" description="Disordered" evidence="1">
    <location>
        <begin position="83"/>
        <end position="107"/>
    </location>
</feature>
<accession>A0A9D4SQG4</accession>
<dbReference type="Proteomes" id="UP000821837">
    <property type="component" value="Unassembled WGS sequence"/>
</dbReference>
<proteinExistence type="predicted"/>
<name>A0A9D4SQG4_RHISA</name>
<evidence type="ECO:0000313" key="3">
    <source>
        <dbReference type="Proteomes" id="UP000821837"/>
    </source>
</evidence>
<evidence type="ECO:0000313" key="2">
    <source>
        <dbReference type="EMBL" id="KAH7942789.1"/>
    </source>
</evidence>
<comment type="caution">
    <text evidence="2">The sequence shown here is derived from an EMBL/GenBank/DDBJ whole genome shotgun (WGS) entry which is preliminary data.</text>
</comment>
<evidence type="ECO:0000256" key="1">
    <source>
        <dbReference type="SAM" id="MobiDB-lite"/>
    </source>
</evidence>
<organism evidence="2 3">
    <name type="scientific">Rhipicephalus sanguineus</name>
    <name type="common">Brown dog tick</name>
    <name type="synonym">Ixodes sanguineus</name>
    <dbReference type="NCBI Taxonomy" id="34632"/>
    <lineage>
        <taxon>Eukaryota</taxon>
        <taxon>Metazoa</taxon>
        <taxon>Ecdysozoa</taxon>
        <taxon>Arthropoda</taxon>
        <taxon>Chelicerata</taxon>
        <taxon>Arachnida</taxon>
        <taxon>Acari</taxon>
        <taxon>Parasitiformes</taxon>
        <taxon>Ixodida</taxon>
        <taxon>Ixodoidea</taxon>
        <taxon>Ixodidae</taxon>
        <taxon>Rhipicephalinae</taxon>
        <taxon>Rhipicephalus</taxon>
        <taxon>Rhipicephalus</taxon>
    </lineage>
</organism>
<dbReference type="AlphaFoldDB" id="A0A9D4SQG4"/>